<sequence length="171" mass="19159">MSHARQRSKNIGRDSGPSPGPTLDDADFLDQPSPYHDTHDGGGMVQSEPRSMLPQSRLFSMNPSKLAQKYTRVSESADSDTEKQRQWSVDAENGRQDWLFPVFSLLLISSLLNLFLLFGGDITLSCPSHHDHTHVSSSIKGDLFGVQGIHETRAGKNWTCYQTHEQQAFHH</sequence>
<keyword evidence="2" id="KW-1185">Reference proteome</keyword>
<name>A0ACC3CXC7_9PEZI</name>
<dbReference type="EMBL" id="JAWDJW010010100">
    <property type="protein sequence ID" value="KAK3050782.1"/>
    <property type="molecule type" value="Genomic_DNA"/>
</dbReference>
<gene>
    <name evidence="1" type="ORF">LTS18_012542</name>
</gene>
<reference evidence="1" key="1">
    <citation type="submission" date="2024-09" db="EMBL/GenBank/DDBJ databases">
        <title>Black Yeasts Isolated from many extreme environments.</title>
        <authorList>
            <person name="Coleine C."/>
            <person name="Stajich J.E."/>
            <person name="Selbmann L."/>
        </authorList>
    </citation>
    <scope>NUCLEOTIDE SEQUENCE</scope>
    <source>
        <strain evidence="1">CCFEE 5737</strain>
    </source>
</reference>
<organism evidence="1 2">
    <name type="scientific">Coniosporium uncinatum</name>
    <dbReference type="NCBI Taxonomy" id="93489"/>
    <lineage>
        <taxon>Eukaryota</taxon>
        <taxon>Fungi</taxon>
        <taxon>Dikarya</taxon>
        <taxon>Ascomycota</taxon>
        <taxon>Pezizomycotina</taxon>
        <taxon>Dothideomycetes</taxon>
        <taxon>Dothideomycetes incertae sedis</taxon>
        <taxon>Coniosporium</taxon>
    </lineage>
</organism>
<evidence type="ECO:0000313" key="2">
    <source>
        <dbReference type="Proteomes" id="UP001186974"/>
    </source>
</evidence>
<evidence type="ECO:0000313" key="1">
    <source>
        <dbReference type="EMBL" id="KAK3050782.1"/>
    </source>
</evidence>
<dbReference type="Proteomes" id="UP001186974">
    <property type="component" value="Unassembled WGS sequence"/>
</dbReference>
<protein>
    <submittedName>
        <fullName evidence="1">Uncharacterized protein</fullName>
    </submittedName>
</protein>
<comment type="caution">
    <text evidence="1">The sequence shown here is derived from an EMBL/GenBank/DDBJ whole genome shotgun (WGS) entry which is preliminary data.</text>
</comment>
<accession>A0ACC3CXC7</accession>
<proteinExistence type="predicted"/>